<dbReference type="Gene3D" id="3.15.20.10">
    <property type="entry name" value="Bactericidal permeability-increasing protein, domain 2"/>
    <property type="match status" value="1"/>
</dbReference>
<organism evidence="3 4">
    <name type="scientific">Eudromia elegans</name>
    <name type="common">Elegant crested-tinamou</name>
    <dbReference type="NCBI Taxonomy" id="8805"/>
    <lineage>
        <taxon>Eukaryota</taxon>
        <taxon>Metazoa</taxon>
        <taxon>Chordata</taxon>
        <taxon>Craniata</taxon>
        <taxon>Vertebrata</taxon>
        <taxon>Euteleostomi</taxon>
        <taxon>Archelosauria</taxon>
        <taxon>Archosauria</taxon>
        <taxon>Dinosauria</taxon>
        <taxon>Saurischia</taxon>
        <taxon>Theropoda</taxon>
        <taxon>Coelurosauria</taxon>
        <taxon>Aves</taxon>
        <taxon>Palaeognathae</taxon>
        <taxon>Tinamiformes</taxon>
        <taxon>Tinamidae</taxon>
        <taxon>Eudromia</taxon>
    </lineage>
</organism>
<accession>A0A7K7V0Y4</accession>
<feature type="signal peptide" evidence="1">
    <location>
        <begin position="1"/>
        <end position="21"/>
    </location>
</feature>
<feature type="chain" id="PRO_5029444060" evidence="1">
    <location>
        <begin position="22"/>
        <end position="414"/>
    </location>
</feature>
<dbReference type="OrthoDB" id="9831346at2759"/>
<gene>
    <name evidence="3" type="primary">Bpifb4_2</name>
    <name evidence="3" type="ORF">EUDELE_R08401</name>
</gene>
<dbReference type="Proteomes" id="UP000533954">
    <property type="component" value="Unassembled WGS sequence"/>
</dbReference>
<dbReference type="PANTHER" id="PTHR46019">
    <property type="entry name" value="BPI FOLD-CONTAINING FAMILY B MEMBER 4-RELATED"/>
    <property type="match status" value="1"/>
</dbReference>
<feature type="non-terminal residue" evidence="3">
    <location>
        <position position="1"/>
    </location>
</feature>
<keyword evidence="1" id="KW-0732">Signal</keyword>
<evidence type="ECO:0000313" key="3">
    <source>
        <dbReference type="EMBL" id="NXA34314.1"/>
    </source>
</evidence>
<protein>
    <submittedName>
        <fullName evidence="3">BPIB4 protein</fullName>
    </submittedName>
</protein>
<dbReference type="EMBL" id="VZSX01000026">
    <property type="protein sequence ID" value="NXA34314.1"/>
    <property type="molecule type" value="Genomic_DNA"/>
</dbReference>
<evidence type="ECO:0000256" key="1">
    <source>
        <dbReference type="SAM" id="SignalP"/>
    </source>
</evidence>
<comment type="caution">
    <text evidence="3">The sequence shown here is derived from an EMBL/GenBank/DDBJ whole genome shotgun (WGS) entry which is preliminary data.</text>
</comment>
<dbReference type="AlphaFoldDB" id="A0A7K7V0Y4"/>
<dbReference type="InterPro" id="IPR017943">
    <property type="entry name" value="Bactericidal_perm-incr_a/b_dom"/>
</dbReference>
<dbReference type="GO" id="GO:0008289">
    <property type="term" value="F:lipid binding"/>
    <property type="evidence" value="ECO:0007669"/>
    <property type="project" value="InterPro"/>
</dbReference>
<proteinExistence type="predicted"/>
<feature type="non-terminal residue" evidence="3">
    <location>
        <position position="414"/>
    </location>
</feature>
<dbReference type="SUPFAM" id="SSF55394">
    <property type="entry name" value="Bactericidal permeability-increasing protein, BPI"/>
    <property type="match status" value="2"/>
</dbReference>
<feature type="domain" description="Lipid-binding serum glycoprotein N-terminal" evidence="2">
    <location>
        <begin position="29"/>
        <end position="244"/>
    </location>
</feature>
<reference evidence="3 4" key="1">
    <citation type="submission" date="2019-09" db="EMBL/GenBank/DDBJ databases">
        <title>Bird 10,000 Genomes (B10K) Project - Family phase.</title>
        <authorList>
            <person name="Zhang G."/>
        </authorList>
    </citation>
    <scope>NUCLEOTIDE SEQUENCE [LARGE SCALE GENOMIC DNA]</scope>
    <source>
        <strain evidence="3">B10K-LSUMZ-16893</strain>
    </source>
</reference>
<dbReference type="Pfam" id="PF01273">
    <property type="entry name" value="LBP_BPI_CETP"/>
    <property type="match status" value="1"/>
</dbReference>
<dbReference type="InterPro" id="IPR051660">
    <property type="entry name" value="BPI_fold-BPI/LBP"/>
</dbReference>
<keyword evidence="4" id="KW-1185">Reference proteome</keyword>
<dbReference type="SMART" id="SM00328">
    <property type="entry name" value="BPI1"/>
    <property type="match status" value="1"/>
</dbReference>
<name>A0A7K7V0Y4_EUDEL</name>
<dbReference type="PANTHER" id="PTHR46019:SF4">
    <property type="entry name" value="BPI FOLD-CONTAINING FAMILY B MEMBER 4"/>
    <property type="match status" value="1"/>
</dbReference>
<evidence type="ECO:0000259" key="2">
    <source>
        <dbReference type="SMART" id="SM00328"/>
    </source>
</evidence>
<sequence>PRMRRLLGALLLCGLVTPSREALPGLSCAVSPRALQNVLAGAILQSGLLRQHLQSLLLSDIVGHGGMIGMHVSITGLRLLEVHVLDLSVILLPGFGVRMSIAMKLDLRGNCLMGLLSEVIDITAEVSVGMNIKCTNYESGTVQVIVEDCLCIFGDVKLNLLSGLLSLSLSDLVHAQLTGTLPALLCSVMNAMVNILNVQLLSMLNAVIQIGTGGTIQYQLANTPFTTDSFLGLDLEAVVQQAGGSIIPYDPSPLPLPPLHNKLLLVGVHESFFNAALRLLIHRQVQTFACTPEAVSTEHRASVAAPCLRPPQCPGCSRTSPLSVRIALSGSPRCALEANKATLRLAGSVQLLSQRPDGSLLSLLLLRAVSASGEPGAAARRGPRLIRALCSQDLALRVRLSVSGGRLMLAVTLG</sequence>
<evidence type="ECO:0000313" key="4">
    <source>
        <dbReference type="Proteomes" id="UP000533954"/>
    </source>
</evidence>
<dbReference type="Gene3D" id="3.15.10.10">
    <property type="entry name" value="Bactericidal permeability-increasing protein, domain 1"/>
    <property type="match status" value="1"/>
</dbReference>
<dbReference type="InterPro" id="IPR017942">
    <property type="entry name" value="Lipid-bd_serum_glycop_N"/>
</dbReference>